<comment type="caution">
    <text evidence="1">The sequence shown here is derived from an EMBL/GenBank/DDBJ whole genome shotgun (WGS) entry which is preliminary data.</text>
</comment>
<name>A0AA87ZMS3_FICCA</name>
<dbReference type="AlphaFoldDB" id="A0AA87ZMS3"/>
<reference evidence="1" key="1">
    <citation type="submission" date="2023-07" db="EMBL/GenBank/DDBJ databases">
        <title>draft genome sequence of fig (Ficus carica).</title>
        <authorList>
            <person name="Takahashi T."/>
            <person name="Nishimura K."/>
        </authorList>
    </citation>
    <scope>NUCLEOTIDE SEQUENCE</scope>
</reference>
<protein>
    <submittedName>
        <fullName evidence="1">Uncharacterized protein</fullName>
    </submittedName>
</protein>
<keyword evidence="2" id="KW-1185">Reference proteome</keyword>
<dbReference type="Proteomes" id="UP001187192">
    <property type="component" value="Unassembled WGS sequence"/>
</dbReference>
<proteinExistence type="predicted"/>
<dbReference type="EMBL" id="BTGU01000010">
    <property type="protein sequence ID" value="GMN40004.1"/>
    <property type="molecule type" value="Genomic_DNA"/>
</dbReference>
<evidence type="ECO:0000313" key="1">
    <source>
        <dbReference type="EMBL" id="GMN40004.1"/>
    </source>
</evidence>
<accession>A0AA87ZMS3</accession>
<gene>
    <name evidence="1" type="ORF">TIFTF001_009234</name>
</gene>
<evidence type="ECO:0000313" key="2">
    <source>
        <dbReference type="Proteomes" id="UP001187192"/>
    </source>
</evidence>
<organism evidence="1 2">
    <name type="scientific">Ficus carica</name>
    <name type="common">Common fig</name>
    <dbReference type="NCBI Taxonomy" id="3494"/>
    <lineage>
        <taxon>Eukaryota</taxon>
        <taxon>Viridiplantae</taxon>
        <taxon>Streptophyta</taxon>
        <taxon>Embryophyta</taxon>
        <taxon>Tracheophyta</taxon>
        <taxon>Spermatophyta</taxon>
        <taxon>Magnoliopsida</taxon>
        <taxon>eudicotyledons</taxon>
        <taxon>Gunneridae</taxon>
        <taxon>Pentapetalae</taxon>
        <taxon>rosids</taxon>
        <taxon>fabids</taxon>
        <taxon>Rosales</taxon>
        <taxon>Moraceae</taxon>
        <taxon>Ficeae</taxon>
        <taxon>Ficus</taxon>
    </lineage>
</organism>
<sequence>MINGYRPLLGPADGLIAAVGREGDAGAESDLAGLTVGTVEAVSSGESRKPLVEVEEVCEERPYLVYFCFFFLALLRLSLPTSP</sequence>